<feature type="domain" description="Smr" evidence="1">
    <location>
        <begin position="267"/>
        <end position="324"/>
    </location>
</feature>
<dbReference type="PROSITE" id="PS50828">
    <property type="entry name" value="SMR"/>
    <property type="match status" value="1"/>
</dbReference>
<protein>
    <submittedName>
        <fullName evidence="2">DUF2027 domain-containing protein</fullName>
    </submittedName>
</protein>
<dbReference type="InterPro" id="IPR018598">
    <property type="entry name" value="DUF2027"/>
</dbReference>
<dbReference type="InterPro" id="IPR036781">
    <property type="entry name" value="Smr_assoc-like_sf"/>
</dbReference>
<evidence type="ECO:0000313" key="3">
    <source>
        <dbReference type="Proteomes" id="UP000326570"/>
    </source>
</evidence>
<dbReference type="Pfam" id="PF01713">
    <property type="entry name" value="Smr"/>
    <property type="match status" value="1"/>
</dbReference>
<dbReference type="InterPro" id="IPR002625">
    <property type="entry name" value="Smr_dom"/>
</dbReference>
<reference evidence="2 3" key="1">
    <citation type="submission" date="2019-09" db="EMBL/GenBank/DDBJ databases">
        <title>Genome sequence of Adhaeribacter sp. M2.</title>
        <authorList>
            <person name="Srinivasan S."/>
        </authorList>
    </citation>
    <scope>NUCLEOTIDE SEQUENCE [LARGE SCALE GENOMIC DNA]</scope>
    <source>
        <strain evidence="2 3">M2</strain>
    </source>
</reference>
<evidence type="ECO:0000313" key="2">
    <source>
        <dbReference type="EMBL" id="KAA9332788.1"/>
    </source>
</evidence>
<dbReference type="RefSeq" id="WP_150904201.1">
    <property type="nucleotide sequence ID" value="NZ_VTWT01000006.1"/>
</dbReference>
<keyword evidence="3" id="KW-1185">Reference proteome</keyword>
<organism evidence="2 3">
    <name type="scientific">Adhaeribacter soli</name>
    <dbReference type="NCBI Taxonomy" id="2607655"/>
    <lineage>
        <taxon>Bacteria</taxon>
        <taxon>Pseudomonadati</taxon>
        <taxon>Bacteroidota</taxon>
        <taxon>Cytophagia</taxon>
        <taxon>Cytophagales</taxon>
        <taxon>Hymenobacteraceae</taxon>
        <taxon>Adhaeribacter</taxon>
    </lineage>
</organism>
<comment type="caution">
    <text evidence="2">The sequence shown here is derived from an EMBL/GenBank/DDBJ whole genome shotgun (WGS) entry which is preliminary data.</text>
</comment>
<dbReference type="EMBL" id="VTWT01000006">
    <property type="protein sequence ID" value="KAA9332788.1"/>
    <property type="molecule type" value="Genomic_DNA"/>
</dbReference>
<gene>
    <name evidence="2" type="ORF">F0P94_12385</name>
</gene>
<dbReference type="AlphaFoldDB" id="A0A5N1IT01"/>
<dbReference type="Proteomes" id="UP000326570">
    <property type="component" value="Unassembled WGS sequence"/>
</dbReference>
<dbReference type="Pfam" id="PF09640">
    <property type="entry name" value="DUF2027"/>
    <property type="match status" value="1"/>
</dbReference>
<dbReference type="InterPro" id="IPR036063">
    <property type="entry name" value="Smr_dom_sf"/>
</dbReference>
<dbReference type="Gene3D" id="2.60.40.1600">
    <property type="entry name" value="Smr-associated-like"/>
    <property type="match status" value="1"/>
</dbReference>
<dbReference type="SUPFAM" id="SSF158949">
    <property type="entry name" value="Smr-associated domain-like"/>
    <property type="match status" value="1"/>
</dbReference>
<dbReference type="Gene3D" id="3.30.1370.110">
    <property type="match status" value="1"/>
</dbReference>
<sequence length="324" mass="36465">MNIGDRVRLMRGREEGIITRFIGADQVEIAIDGDFTIPVMRREVVVIAAEEATFLSNAPAPPTQAQKSAQAFSNPVSPVLSGSGIYLGLVHQSPELLAVHVVNNTDFDLLFTYGEEHGGKYKGILNDKIHQRSGKVVSHLHLKDFDKWPDILLQFLLHRSNSTSLFQPELKRLKFKASSFYKSKNMVPVLKKEGYLFQLDTKPVTINADKILEQIAENPEPVAENYKLKTPAPEVDLHIEKIADDDFSSLSNSEILRRQLAVFEDNLERAIAANLPEITFIHGTGNGVLKKEIQKILSRNKLIKFYEDAKKEKFGYGATRVRLK</sequence>
<proteinExistence type="predicted"/>
<name>A0A5N1IT01_9BACT</name>
<accession>A0A5N1IT01</accession>
<evidence type="ECO:0000259" key="1">
    <source>
        <dbReference type="PROSITE" id="PS50828"/>
    </source>
</evidence>